<dbReference type="AlphaFoldDB" id="A0A5E6U2Z7"/>
<accession>A0A5E6U2Z7</accession>
<reference evidence="3 5" key="2">
    <citation type="submission" date="2024-03" db="EMBL/GenBank/DDBJ databases">
        <authorList>
            <person name="Alaster D. Moffat"/>
            <person name="Govind Chandra"/>
            <person name="Andrew W. Truman"/>
        </authorList>
    </citation>
    <scope>NUCLEOTIDE SEQUENCE [LARGE SCALE GENOMIC DNA]</scope>
    <source>
        <strain evidence="3">PS652</strain>
    </source>
</reference>
<sequence length="197" mass="22079" precursor="true">MKAWALVTISGFLNIPAVWATQDAQHMSSWRLEPESFIGLNLNGDFLKEIPECTPKDLRKPAESLCRELTELNNTYSLQGEIPLGGKKSNTTVQLNNGKIQRLIISGNAKNIHNLSETLTTIYGDPTTWELRRLESKSGYSFASEVLTWRGHNISMKLQRNNDNINTYSIIVINKNNTPDSVTESNDTMPGEKTPTL</sequence>
<feature type="region of interest" description="Disordered" evidence="1">
    <location>
        <begin position="177"/>
        <end position="197"/>
    </location>
</feature>
<protein>
    <submittedName>
        <fullName evidence="4">Uncharacterized protein</fullName>
    </submittedName>
</protein>
<dbReference type="EMBL" id="CABVHG010000018">
    <property type="protein sequence ID" value="VVM98957.1"/>
    <property type="molecule type" value="Genomic_DNA"/>
</dbReference>
<dbReference type="EMBL" id="OZ024668">
    <property type="protein sequence ID" value="CAK9888120.1"/>
    <property type="molecule type" value="Genomic_DNA"/>
</dbReference>
<evidence type="ECO:0000256" key="2">
    <source>
        <dbReference type="SAM" id="SignalP"/>
    </source>
</evidence>
<gene>
    <name evidence="3" type="ORF">PS652_00929</name>
    <name evidence="4" type="ORF">PS652_03188</name>
</gene>
<keyword evidence="2" id="KW-0732">Signal</keyword>
<feature type="compositionally biased region" description="Polar residues" evidence="1">
    <location>
        <begin position="177"/>
        <end position="188"/>
    </location>
</feature>
<dbReference type="RefSeq" id="WP_150776952.1">
    <property type="nucleotide sequence ID" value="NZ_OZ024668.1"/>
</dbReference>
<evidence type="ECO:0000313" key="4">
    <source>
        <dbReference type="EMBL" id="VVM98957.1"/>
    </source>
</evidence>
<proteinExistence type="predicted"/>
<feature type="signal peptide" evidence="2">
    <location>
        <begin position="1"/>
        <end position="20"/>
    </location>
</feature>
<reference evidence="4" key="1">
    <citation type="submission" date="2019-09" db="EMBL/GenBank/DDBJ databases">
        <authorList>
            <person name="Chandra G."/>
            <person name="Truman W A."/>
        </authorList>
    </citation>
    <scope>NUCLEOTIDE SEQUENCE [LARGE SCALE GENOMIC DNA]</scope>
    <source>
        <strain evidence="4">PS652</strain>
    </source>
</reference>
<evidence type="ECO:0000313" key="5">
    <source>
        <dbReference type="Proteomes" id="UP000326595"/>
    </source>
</evidence>
<evidence type="ECO:0000313" key="3">
    <source>
        <dbReference type="EMBL" id="CAK9888120.1"/>
    </source>
</evidence>
<organism evidence="4">
    <name type="scientific">Pseudomonas fluorescens</name>
    <dbReference type="NCBI Taxonomy" id="294"/>
    <lineage>
        <taxon>Bacteria</taxon>
        <taxon>Pseudomonadati</taxon>
        <taxon>Pseudomonadota</taxon>
        <taxon>Gammaproteobacteria</taxon>
        <taxon>Pseudomonadales</taxon>
        <taxon>Pseudomonadaceae</taxon>
        <taxon>Pseudomonas</taxon>
    </lineage>
</organism>
<dbReference type="Proteomes" id="UP000326595">
    <property type="component" value="Chromosome"/>
</dbReference>
<evidence type="ECO:0000256" key="1">
    <source>
        <dbReference type="SAM" id="MobiDB-lite"/>
    </source>
</evidence>
<name>A0A5E6U2Z7_PSEFL</name>
<feature type="chain" id="PRO_5044097084" evidence="2">
    <location>
        <begin position="21"/>
        <end position="197"/>
    </location>
</feature>